<organism evidence="2 3">
    <name type="scientific">Ohtaekwangia kribbensis</name>
    <dbReference type="NCBI Taxonomy" id="688913"/>
    <lineage>
        <taxon>Bacteria</taxon>
        <taxon>Pseudomonadati</taxon>
        <taxon>Bacteroidota</taxon>
        <taxon>Cytophagia</taxon>
        <taxon>Cytophagales</taxon>
        <taxon>Fulvivirgaceae</taxon>
        <taxon>Ohtaekwangia</taxon>
    </lineage>
</organism>
<reference evidence="3" key="1">
    <citation type="journal article" date="2019" name="Int. J. Syst. Evol. Microbiol.">
        <title>The Global Catalogue of Microorganisms (GCM) 10K type strain sequencing project: providing services to taxonomists for standard genome sequencing and annotation.</title>
        <authorList>
            <consortium name="The Broad Institute Genomics Platform"/>
            <consortium name="The Broad Institute Genome Sequencing Center for Infectious Disease"/>
            <person name="Wu L."/>
            <person name="Ma J."/>
        </authorList>
    </citation>
    <scope>NUCLEOTIDE SEQUENCE [LARGE SCALE GENOMIC DNA]</scope>
    <source>
        <strain evidence="3">CCUG 58938</strain>
    </source>
</reference>
<dbReference type="EMBL" id="JBHTKA010000007">
    <property type="protein sequence ID" value="MFD1000822.1"/>
    <property type="molecule type" value="Genomic_DNA"/>
</dbReference>
<dbReference type="RefSeq" id="WP_377580277.1">
    <property type="nucleotide sequence ID" value="NZ_JBHTKA010000007.1"/>
</dbReference>
<dbReference type="NCBIfam" id="TIGR02246">
    <property type="entry name" value="SgcJ/EcaC family oxidoreductase"/>
    <property type="match status" value="1"/>
</dbReference>
<protein>
    <submittedName>
        <fullName evidence="2">SgcJ/EcaC family oxidoreductase</fullName>
    </submittedName>
</protein>
<dbReference type="Proteomes" id="UP001597112">
    <property type="component" value="Unassembled WGS sequence"/>
</dbReference>
<name>A0ABW3K3V4_9BACT</name>
<evidence type="ECO:0000259" key="1">
    <source>
        <dbReference type="Pfam" id="PF14534"/>
    </source>
</evidence>
<feature type="domain" description="DUF4440" evidence="1">
    <location>
        <begin position="23"/>
        <end position="134"/>
    </location>
</feature>
<sequence length="145" mass="15892">MPEQIELNDTSRLQEIAAIKQLVEDAAKYQNDPDRFLPLHANDVVIVNFAGKRVLGRDALEQAMRKALSGQLAKVVTTNVVENIIFLRSDVALVNCIKHVSDNRDSIDGKGAALPSEKGALTYILVKGEEGWKISLAQTTPIITL</sequence>
<evidence type="ECO:0000313" key="2">
    <source>
        <dbReference type="EMBL" id="MFD1000822.1"/>
    </source>
</evidence>
<keyword evidence="3" id="KW-1185">Reference proteome</keyword>
<accession>A0ABW3K3V4</accession>
<dbReference type="InterPro" id="IPR011944">
    <property type="entry name" value="Steroid_delta5-4_isomerase"/>
</dbReference>
<gene>
    <name evidence="2" type="ORF">ACFQ21_15965</name>
</gene>
<dbReference type="InterPro" id="IPR032710">
    <property type="entry name" value="NTF2-like_dom_sf"/>
</dbReference>
<evidence type="ECO:0000313" key="3">
    <source>
        <dbReference type="Proteomes" id="UP001597112"/>
    </source>
</evidence>
<dbReference type="InterPro" id="IPR027843">
    <property type="entry name" value="DUF4440"/>
</dbReference>
<dbReference type="Pfam" id="PF14534">
    <property type="entry name" value="DUF4440"/>
    <property type="match status" value="1"/>
</dbReference>
<dbReference type="SUPFAM" id="SSF54427">
    <property type="entry name" value="NTF2-like"/>
    <property type="match status" value="1"/>
</dbReference>
<proteinExistence type="predicted"/>
<comment type="caution">
    <text evidence="2">The sequence shown here is derived from an EMBL/GenBank/DDBJ whole genome shotgun (WGS) entry which is preliminary data.</text>
</comment>
<dbReference type="Gene3D" id="3.10.450.50">
    <property type="match status" value="1"/>
</dbReference>